<dbReference type="Gene3D" id="1.10.260.40">
    <property type="entry name" value="lambda repressor-like DNA-binding domains"/>
    <property type="match status" value="1"/>
</dbReference>
<organism evidence="2 3">
    <name type="scientific">Micromonospora fluostatini</name>
    <dbReference type="NCBI Taxonomy" id="1629071"/>
    <lineage>
        <taxon>Bacteria</taxon>
        <taxon>Bacillati</taxon>
        <taxon>Actinomycetota</taxon>
        <taxon>Actinomycetes</taxon>
        <taxon>Micromonosporales</taxon>
        <taxon>Micromonosporaceae</taxon>
        <taxon>Micromonospora</taxon>
    </lineage>
</organism>
<dbReference type="PROSITE" id="PS50943">
    <property type="entry name" value="HTH_CROC1"/>
    <property type="match status" value="1"/>
</dbReference>
<feature type="domain" description="HTH cro/C1-type" evidence="1">
    <location>
        <begin position="33"/>
        <end position="85"/>
    </location>
</feature>
<evidence type="ECO:0000313" key="3">
    <source>
        <dbReference type="Proteomes" id="UP000295626"/>
    </source>
</evidence>
<dbReference type="EMBL" id="SMKE01000008">
    <property type="protein sequence ID" value="TDC02429.1"/>
    <property type="molecule type" value="Genomic_DNA"/>
</dbReference>
<proteinExistence type="predicted"/>
<dbReference type="Pfam" id="PF01381">
    <property type="entry name" value="HTH_3"/>
    <property type="match status" value="1"/>
</dbReference>
<accession>A0ABY2DPZ2</accession>
<protein>
    <submittedName>
        <fullName evidence="2">XRE family transcriptional regulator</fullName>
    </submittedName>
</protein>
<name>A0ABY2DPZ2_9ACTN</name>
<reference evidence="2 3" key="1">
    <citation type="submission" date="2019-02" db="EMBL/GenBank/DDBJ databases">
        <title>Draft genome sequences of novel Actinobacteria.</title>
        <authorList>
            <person name="Sahin N."/>
            <person name="Ay H."/>
            <person name="Saygin H."/>
        </authorList>
    </citation>
    <scope>NUCLEOTIDE SEQUENCE [LARGE SCALE GENOMIC DNA]</scope>
    <source>
        <strain evidence="2 3">JCM 30529</strain>
    </source>
</reference>
<dbReference type="InterPro" id="IPR010982">
    <property type="entry name" value="Lambda_DNA-bd_dom_sf"/>
</dbReference>
<dbReference type="InterPro" id="IPR001387">
    <property type="entry name" value="Cro/C1-type_HTH"/>
</dbReference>
<comment type="caution">
    <text evidence="2">The sequence shown here is derived from an EMBL/GenBank/DDBJ whole genome shotgun (WGS) entry which is preliminary data.</text>
</comment>
<dbReference type="SUPFAM" id="SSF47413">
    <property type="entry name" value="lambda repressor-like DNA-binding domains"/>
    <property type="match status" value="1"/>
</dbReference>
<evidence type="ECO:0000313" key="2">
    <source>
        <dbReference type="EMBL" id="TDC02429.1"/>
    </source>
</evidence>
<dbReference type="CDD" id="cd00093">
    <property type="entry name" value="HTH_XRE"/>
    <property type="match status" value="1"/>
</dbReference>
<keyword evidence="3" id="KW-1185">Reference proteome</keyword>
<dbReference type="SMART" id="SM00530">
    <property type="entry name" value="HTH_XRE"/>
    <property type="match status" value="1"/>
</dbReference>
<gene>
    <name evidence="2" type="ORF">E1091_00830</name>
</gene>
<evidence type="ECO:0000259" key="1">
    <source>
        <dbReference type="PROSITE" id="PS50943"/>
    </source>
</evidence>
<sequence>MHLRTRIIDGLLLQWRVDGGRSRVALKRHRLGQRRKALGFSQEKLAHLLGVERSTVVRWENAETDPQPWHRGRIAAALQVTLEQLDDMLADVSVAARRGQATMGQEHPQAIVGATRPELIDGVRDFLTNYLTPPAAPTQSLVDVRRSVGRAHNLYQRASYSSAARLLPDVLGQATALSTGPGGAHRSSAFRLLAAAYIAASKLAVKVGDGDTALLAADRAASAARSAGDQALTAVAAYQAACGLRRLPGRSAEAEQMARTSIDRLASTSATSDPDLLSAQGALLLLAALMSAERGQAKESGQLLTRAEGLASTLGTDRNRLWTGFGPTNVVIHAVSAAVHAENADRALALGAQLDTTRLPTVLVGRRAQVHVDLAAAAMIASGDRSEAVLHLLEAERIAAETVHTNIQARTLLLDLLARERRTATPGLRPLAERAGLLV</sequence>
<dbReference type="Proteomes" id="UP000295626">
    <property type="component" value="Unassembled WGS sequence"/>
</dbReference>